<dbReference type="AlphaFoldDB" id="A0AAJ0CX72"/>
<dbReference type="CDD" id="cd00590">
    <property type="entry name" value="RRM_SF"/>
    <property type="match status" value="1"/>
</dbReference>
<evidence type="ECO:0000313" key="2">
    <source>
        <dbReference type="EMBL" id="KAK2608488.1"/>
    </source>
</evidence>
<dbReference type="SUPFAM" id="SSF54928">
    <property type="entry name" value="RNA-binding domain, RBD"/>
    <property type="match status" value="1"/>
</dbReference>
<protein>
    <recommendedName>
        <fullName evidence="4">RRM domain-containing protein</fullName>
    </recommendedName>
</protein>
<dbReference type="Proteomes" id="UP001251528">
    <property type="component" value="Unassembled WGS sequence"/>
</dbReference>
<evidence type="ECO:0000256" key="1">
    <source>
        <dbReference type="SAM" id="MobiDB-lite"/>
    </source>
</evidence>
<dbReference type="InterPro" id="IPR035979">
    <property type="entry name" value="RBD_domain_sf"/>
</dbReference>
<evidence type="ECO:0000313" key="3">
    <source>
        <dbReference type="Proteomes" id="UP001251528"/>
    </source>
</evidence>
<comment type="caution">
    <text evidence="2">The sequence shown here is derived from an EMBL/GenBank/DDBJ whole genome shotgun (WGS) entry which is preliminary data.</text>
</comment>
<dbReference type="InterPro" id="IPR012677">
    <property type="entry name" value="Nucleotide-bd_a/b_plait_sf"/>
</dbReference>
<dbReference type="EMBL" id="JASWJB010000037">
    <property type="protein sequence ID" value="KAK2608488.1"/>
    <property type="molecule type" value="Genomic_DNA"/>
</dbReference>
<sequence length="518" mass="56943">MAHEPPTVEPPPRPKAPKRLISNPYRFSKPSEGDNWLTNVNVPTEPEAQAHNQLRSGQLVWGQAQGLRSVTNPNPVQRPSQAAQVSASADLSTQLSSSLVLHADHPGAASGTRDARTHRSVSNFVVPTSTAEPTGSTFVRPGGLYPPPSMGPSTLNHVNVPLRQRSMNDAMPPHHGHLAPVDRQNSIPAANLRHLGPMGSSYNTPVNEHHGDLQPQRVAVNTNPFIGFPSYNHQDGYIGFHGNAAPPGPPHLAGSIVQTGHQPDRFIPMLAVTRPDMTGKDFTPLSLGSKQVASYNFSPRYHGMHTESNASVEYLDANQNCALWLTNLPPNIRERELLGAIRKIGRVFATYINYPDGHKHSTSAAKIVFFTPEAAQKLLSQSTLIQPMVIRGFRVKVAHNRIKYGKNSMDNGESRVLIITGYEEFVNEQSLTQYFAARFQFQIDQVQTLIKHKKRAVVEYKFGSYRCQSQMGMKALLVDRPEGLQMVEYGADPCEVGSDMTSFRVAADRIQGLGLVDC</sequence>
<organism evidence="2 3">
    <name type="scientific">Conoideocrella luteorostrata</name>
    <dbReference type="NCBI Taxonomy" id="1105319"/>
    <lineage>
        <taxon>Eukaryota</taxon>
        <taxon>Fungi</taxon>
        <taxon>Dikarya</taxon>
        <taxon>Ascomycota</taxon>
        <taxon>Pezizomycotina</taxon>
        <taxon>Sordariomycetes</taxon>
        <taxon>Hypocreomycetidae</taxon>
        <taxon>Hypocreales</taxon>
        <taxon>Clavicipitaceae</taxon>
        <taxon>Conoideocrella</taxon>
    </lineage>
</organism>
<gene>
    <name evidence="2" type="ORF">QQS21_002950</name>
</gene>
<accession>A0AAJ0CX72</accession>
<reference evidence="2" key="1">
    <citation type="submission" date="2023-06" db="EMBL/GenBank/DDBJ databases">
        <title>Conoideocrella luteorostrata (Hypocreales: Clavicipitaceae), a potential biocontrol fungus for elongate hemlock scale in United States Christmas tree production areas.</title>
        <authorList>
            <person name="Barrett H."/>
            <person name="Lovett B."/>
            <person name="Macias A.M."/>
            <person name="Stajich J.E."/>
            <person name="Kasson M.T."/>
        </authorList>
    </citation>
    <scope>NUCLEOTIDE SEQUENCE</scope>
    <source>
        <strain evidence="2">ARSEF 14590</strain>
    </source>
</reference>
<dbReference type="GO" id="GO:0003676">
    <property type="term" value="F:nucleic acid binding"/>
    <property type="evidence" value="ECO:0007669"/>
    <property type="project" value="InterPro"/>
</dbReference>
<feature type="region of interest" description="Disordered" evidence="1">
    <location>
        <begin position="1"/>
        <end position="33"/>
    </location>
</feature>
<dbReference type="Gene3D" id="3.30.70.330">
    <property type="match status" value="1"/>
</dbReference>
<evidence type="ECO:0008006" key="4">
    <source>
        <dbReference type="Google" id="ProtNLM"/>
    </source>
</evidence>
<keyword evidence="3" id="KW-1185">Reference proteome</keyword>
<name>A0AAJ0CX72_9HYPO</name>
<proteinExistence type="predicted"/>